<dbReference type="InterPro" id="IPR001869">
    <property type="entry name" value="Thiol_cytolysin"/>
</dbReference>
<dbReference type="EMBL" id="OBDY01000005">
    <property type="protein sequence ID" value="SNY39128.1"/>
    <property type="molecule type" value="Genomic_DNA"/>
</dbReference>
<dbReference type="InterPro" id="IPR036363">
    <property type="entry name" value="Thiol_cytolysin_ab_sf"/>
</dbReference>
<protein>
    <submittedName>
        <fullName evidence="1">Thiol-activated cytolysin</fullName>
    </submittedName>
</protein>
<organism evidence="1 2">
    <name type="scientific">Paractinoplanes atraurantiacus</name>
    <dbReference type="NCBI Taxonomy" id="1036182"/>
    <lineage>
        <taxon>Bacteria</taxon>
        <taxon>Bacillati</taxon>
        <taxon>Actinomycetota</taxon>
        <taxon>Actinomycetes</taxon>
        <taxon>Micromonosporales</taxon>
        <taxon>Micromonosporaceae</taxon>
        <taxon>Paractinoplanes</taxon>
    </lineage>
</organism>
<dbReference type="GO" id="GO:0015485">
    <property type="term" value="F:cholesterol binding"/>
    <property type="evidence" value="ECO:0007669"/>
    <property type="project" value="InterPro"/>
</dbReference>
<dbReference type="RefSeq" id="WP_097320659.1">
    <property type="nucleotide sequence ID" value="NZ_OBDY01000005.1"/>
</dbReference>
<sequence length="622" mass="65804">MSFPEGSLIIGDGPEVYYVQNGTRRWVPDPLTLQAVDPRSWGAVQRVPQADLLAVPAGVPLPALNDGSLSICPGGPSYFARGGQFHLVPDAETLASLPRDHVASTLTDDFVLLKAAIGDPLPSVTDTSASVAAIDAYIRSLAPLPYEPDSDTPGPLVKRPGVTEVDGVDVEVTEQRVRMSRQVSDFVEISPIPDVMYAGSAVAGVSVPGGALAPIALTRAPGQITVTTDLTLPAVRSQSKRLERPDLPSYVDALNELLDELKPTDSAAAMSYRLEKINTLEQGMVSFGLNLKGSGWNVDAKASLNGNLTHSTVFGMFSQAYYQVAFTPEGSPPQFFADDVTLDEVKAYAGPNNPPCYLSSVTYGRMVILLVDGEASSLEIKAALSGAWTAAVSGAASLSAEYKNTLARSSVTAVVIGGSSGAAGDIIEDPANNLLGWVKKQLTITADLPVTPIQYTVRYMAAPHHLVKVSRTTDPVRIVDANVYGGREAAWSGAVGEGPGCGPVGTGLRMNRGDDVTVTATGSIWAGWVFIGRNGPEGLDGPPKPWYPLPDGDGVRGSMLIGGFDNTNWFPVGGGRRFTVPAEREDGELWFRLNDDNMTNGNGRFDINVSLRRRMPVINAAG</sequence>
<dbReference type="Gene3D" id="3.40.30.40">
    <property type="entry name" value="Perfringolysin"/>
    <property type="match status" value="1"/>
</dbReference>
<dbReference type="InterPro" id="IPR036359">
    <property type="entry name" value="Thiol_cytolysin_sf"/>
</dbReference>
<dbReference type="SUPFAM" id="SSF56978">
    <property type="entry name" value="Perfringolysin"/>
    <property type="match status" value="1"/>
</dbReference>
<dbReference type="Gene3D" id="2.60.120.430">
    <property type="entry name" value="Galactose-binding lectin"/>
    <property type="match status" value="1"/>
</dbReference>
<dbReference type="Gene3D" id="3.30.1040.20">
    <property type="match status" value="1"/>
</dbReference>
<accession>A0A285HTS2</accession>
<gene>
    <name evidence="1" type="ORF">SAMN05421748_105313</name>
</gene>
<dbReference type="Gene3D" id="3.90.840.10">
    <property type="entry name" value="Thiol-activated cytolysin superfamily/Thiol-activated cytolysin, alpha-beta domain"/>
    <property type="match status" value="1"/>
</dbReference>
<dbReference type="AlphaFoldDB" id="A0A285HTS2"/>
<evidence type="ECO:0000313" key="1">
    <source>
        <dbReference type="EMBL" id="SNY39128.1"/>
    </source>
</evidence>
<proteinExistence type="predicted"/>
<name>A0A285HTS2_9ACTN</name>
<dbReference type="Proteomes" id="UP000219612">
    <property type="component" value="Unassembled WGS sequence"/>
</dbReference>
<keyword evidence="2" id="KW-1185">Reference proteome</keyword>
<dbReference type="Pfam" id="PF01289">
    <property type="entry name" value="Thiol_cytolysin"/>
    <property type="match status" value="1"/>
</dbReference>
<evidence type="ECO:0000313" key="2">
    <source>
        <dbReference type="Proteomes" id="UP000219612"/>
    </source>
</evidence>
<reference evidence="1 2" key="1">
    <citation type="submission" date="2017-09" db="EMBL/GenBank/DDBJ databases">
        <authorList>
            <person name="Ehlers B."/>
            <person name="Leendertz F.H."/>
        </authorList>
    </citation>
    <scope>NUCLEOTIDE SEQUENCE [LARGE SCALE GENOMIC DNA]</scope>
    <source>
        <strain evidence="1 2">CGMCC 4.6857</strain>
    </source>
</reference>
<dbReference type="OrthoDB" id="1875540at2"/>